<dbReference type="Proteomes" id="UP000292957">
    <property type="component" value="Unassembled WGS sequence"/>
</dbReference>
<sequence>MLRTSLVWTSFSQRPQDELARTLRGYGCVLPTLQSRRCPKLVNSVLRRHFTAESDRTATNTDSTIASEKQAKVIRGLRTRIIRTLDPAKLTAGDYIDFSFQLACVVNPALRDVSVIGMSEHSVTTAVKLKAIGWGHNGRYPPDTRGFLYYFLPPHSPPLAGEIRFRRTPSSDPAGFAAGSDLLVSDGSVWRLPLFKIAVYKLLHPLLPLLRQDGLVSQKTLEIAARCSPMATSQEGETKQPAKAYRKHLDSVVKIVSHFGQEIVLRLSGVHNGVLVAIGTASIELKALRPAIRLAANQPLVEGQKVRSHSPYEGSIRCCFERSTLPEHTGKRVVVLRIKGFLDQDPIREVPPPDRLTYPMAHIRPREGELLMTFKRHNNIQVQPWAVDVDRPKAALGKLLRILYENEQLYGSPL</sequence>
<reference evidence="1" key="1">
    <citation type="submission" date="2019-01" db="EMBL/GenBank/DDBJ databases">
        <title>Draft genome sequences of three monokaryotic isolates of the white-rot basidiomycete fungus Dichomitus squalens.</title>
        <authorList>
            <consortium name="DOE Joint Genome Institute"/>
            <person name="Lopez S.C."/>
            <person name="Andreopoulos B."/>
            <person name="Pangilinan J."/>
            <person name="Lipzen A."/>
            <person name="Riley R."/>
            <person name="Ahrendt S."/>
            <person name="Ng V."/>
            <person name="Barry K."/>
            <person name="Daum C."/>
            <person name="Grigoriev I.V."/>
            <person name="Hilden K.S."/>
            <person name="Makela M.R."/>
            <person name="de Vries R.P."/>
        </authorList>
    </citation>
    <scope>NUCLEOTIDE SEQUENCE [LARGE SCALE GENOMIC DNA]</scope>
    <source>
        <strain evidence="1">OM18370.1</strain>
    </source>
</reference>
<evidence type="ECO:0000313" key="1">
    <source>
        <dbReference type="EMBL" id="TBU25964.1"/>
    </source>
</evidence>
<accession>A0A4Q9MF43</accession>
<proteinExistence type="predicted"/>
<organism evidence="1">
    <name type="scientific">Dichomitus squalens</name>
    <dbReference type="NCBI Taxonomy" id="114155"/>
    <lineage>
        <taxon>Eukaryota</taxon>
        <taxon>Fungi</taxon>
        <taxon>Dikarya</taxon>
        <taxon>Basidiomycota</taxon>
        <taxon>Agaricomycotina</taxon>
        <taxon>Agaricomycetes</taxon>
        <taxon>Polyporales</taxon>
        <taxon>Polyporaceae</taxon>
        <taxon>Dichomitus</taxon>
    </lineage>
</organism>
<dbReference type="AlphaFoldDB" id="A0A4Q9MF43"/>
<protein>
    <submittedName>
        <fullName evidence="1">Uncharacterized protein</fullName>
    </submittedName>
</protein>
<name>A0A4Q9MF43_9APHY</name>
<dbReference type="OrthoDB" id="2758168at2759"/>
<dbReference type="EMBL" id="ML143453">
    <property type="protein sequence ID" value="TBU25964.1"/>
    <property type="molecule type" value="Genomic_DNA"/>
</dbReference>
<gene>
    <name evidence="1" type="ORF">BD311DRAFT_699518</name>
</gene>